<protein>
    <submittedName>
        <fullName evidence="1">Uncharacterized protein</fullName>
    </submittedName>
</protein>
<proteinExistence type="predicted"/>
<dbReference type="AlphaFoldDB" id="A0A1I0SMF1"/>
<dbReference type="Gene3D" id="3.40.50.720">
    <property type="entry name" value="NAD(P)-binding Rossmann-like Domain"/>
    <property type="match status" value="1"/>
</dbReference>
<accession>A0A1I0SMF1</accession>
<evidence type="ECO:0000313" key="1">
    <source>
        <dbReference type="EMBL" id="SFA40593.1"/>
    </source>
</evidence>
<sequence>MNRSDGMNYAPKGVVKRAVVEAGVFRFADIGLDHGHIYGMCSGLIEAGGELVALYDPDPKKCSSLLRKILKQKQLRRRRRF</sequence>
<gene>
    <name evidence="1" type="ORF">SAMN05192569_1002129</name>
</gene>
<reference evidence="2" key="1">
    <citation type="submission" date="2016-10" db="EMBL/GenBank/DDBJ databases">
        <authorList>
            <person name="Varghese N."/>
            <person name="Submissions S."/>
        </authorList>
    </citation>
    <scope>NUCLEOTIDE SEQUENCE [LARGE SCALE GENOMIC DNA]</scope>
    <source>
        <strain evidence="2">M1</strain>
    </source>
</reference>
<dbReference type="STRING" id="186116.SAMN05192569_1002129"/>
<dbReference type="EMBL" id="FOJS01000002">
    <property type="protein sequence ID" value="SFA40593.1"/>
    <property type="molecule type" value="Genomic_DNA"/>
</dbReference>
<keyword evidence="2" id="KW-1185">Reference proteome</keyword>
<evidence type="ECO:0000313" key="2">
    <source>
        <dbReference type="Proteomes" id="UP000198650"/>
    </source>
</evidence>
<organism evidence="1 2">
    <name type="scientific">Parageobacillus thermantarcticus</name>
    <dbReference type="NCBI Taxonomy" id="186116"/>
    <lineage>
        <taxon>Bacteria</taxon>
        <taxon>Bacillati</taxon>
        <taxon>Bacillota</taxon>
        <taxon>Bacilli</taxon>
        <taxon>Bacillales</taxon>
        <taxon>Anoxybacillaceae</taxon>
        <taxon>Parageobacillus</taxon>
    </lineage>
</organism>
<name>A0A1I0SMF1_9BACL</name>
<dbReference type="Proteomes" id="UP000198650">
    <property type="component" value="Unassembled WGS sequence"/>
</dbReference>